<gene>
    <name evidence="2" type="ORF">BKA59DRAFT_452414</name>
</gene>
<protein>
    <submittedName>
        <fullName evidence="2">Uncharacterized protein</fullName>
    </submittedName>
</protein>
<dbReference type="EMBL" id="JAGPXF010000003">
    <property type="protein sequence ID" value="KAH7251168.1"/>
    <property type="molecule type" value="Genomic_DNA"/>
</dbReference>
<feature type="signal peptide" evidence="1">
    <location>
        <begin position="1"/>
        <end position="19"/>
    </location>
</feature>
<evidence type="ECO:0000313" key="3">
    <source>
        <dbReference type="Proteomes" id="UP000813427"/>
    </source>
</evidence>
<name>A0A8K0S063_9HYPO</name>
<keyword evidence="1" id="KW-0732">Signal</keyword>
<evidence type="ECO:0000313" key="2">
    <source>
        <dbReference type="EMBL" id="KAH7251168.1"/>
    </source>
</evidence>
<proteinExistence type="predicted"/>
<dbReference type="PROSITE" id="PS51257">
    <property type="entry name" value="PROKAR_LIPOPROTEIN"/>
    <property type="match status" value="1"/>
</dbReference>
<reference evidence="2" key="1">
    <citation type="journal article" date="2021" name="Nat. Commun.">
        <title>Genetic determinants of endophytism in the Arabidopsis root mycobiome.</title>
        <authorList>
            <person name="Mesny F."/>
            <person name="Miyauchi S."/>
            <person name="Thiergart T."/>
            <person name="Pickel B."/>
            <person name="Atanasova L."/>
            <person name="Karlsson M."/>
            <person name="Huettel B."/>
            <person name="Barry K.W."/>
            <person name="Haridas S."/>
            <person name="Chen C."/>
            <person name="Bauer D."/>
            <person name="Andreopoulos W."/>
            <person name="Pangilinan J."/>
            <person name="LaButti K."/>
            <person name="Riley R."/>
            <person name="Lipzen A."/>
            <person name="Clum A."/>
            <person name="Drula E."/>
            <person name="Henrissat B."/>
            <person name="Kohler A."/>
            <person name="Grigoriev I.V."/>
            <person name="Martin F.M."/>
            <person name="Hacquard S."/>
        </authorList>
    </citation>
    <scope>NUCLEOTIDE SEQUENCE</scope>
    <source>
        <strain evidence="2">MPI-SDFR-AT-0068</strain>
    </source>
</reference>
<dbReference type="Proteomes" id="UP000813427">
    <property type="component" value="Unassembled WGS sequence"/>
</dbReference>
<sequence>MKLHVALSTLIALSQGCVTLTIKNDFKANAYSWAIWKDGKREVSRAFGGQRPPSVDADDGTKFWSLNVYPYDDFSKMSGTVTKYTSGKLAWNQLSGLWKYSTNVRAWRGKLRWKAMQSSSINVLRL</sequence>
<dbReference type="AlphaFoldDB" id="A0A8K0S063"/>
<comment type="caution">
    <text evidence="2">The sequence shown here is derived from an EMBL/GenBank/DDBJ whole genome shotgun (WGS) entry which is preliminary data.</text>
</comment>
<dbReference type="OrthoDB" id="10331238at2759"/>
<accession>A0A8K0S063</accession>
<evidence type="ECO:0000256" key="1">
    <source>
        <dbReference type="SAM" id="SignalP"/>
    </source>
</evidence>
<keyword evidence="3" id="KW-1185">Reference proteome</keyword>
<feature type="chain" id="PRO_5035439703" evidence="1">
    <location>
        <begin position="20"/>
        <end position="126"/>
    </location>
</feature>
<organism evidence="2 3">
    <name type="scientific">Fusarium tricinctum</name>
    <dbReference type="NCBI Taxonomy" id="61284"/>
    <lineage>
        <taxon>Eukaryota</taxon>
        <taxon>Fungi</taxon>
        <taxon>Dikarya</taxon>
        <taxon>Ascomycota</taxon>
        <taxon>Pezizomycotina</taxon>
        <taxon>Sordariomycetes</taxon>
        <taxon>Hypocreomycetidae</taxon>
        <taxon>Hypocreales</taxon>
        <taxon>Nectriaceae</taxon>
        <taxon>Fusarium</taxon>
        <taxon>Fusarium tricinctum species complex</taxon>
    </lineage>
</organism>